<evidence type="ECO:0000313" key="2">
    <source>
        <dbReference type="EMBL" id="CAF2063011.1"/>
    </source>
</evidence>
<evidence type="ECO:0000313" key="4">
    <source>
        <dbReference type="Proteomes" id="UP000663887"/>
    </source>
</evidence>
<keyword evidence="1" id="KW-1133">Transmembrane helix</keyword>
<evidence type="ECO:0000313" key="3">
    <source>
        <dbReference type="EMBL" id="CAF2146220.1"/>
    </source>
</evidence>
<protein>
    <recommendedName>
        <fullName evidence="5">Cytochrome P450</fullName>
    </recommendedName>
</protein>
<keyword evidence="1" id="KW-0472">Membrane</keyword>
<name>A0A816XEG2_9BILA</name>
<dbReference type="EMBL" id="CAJNRG010013200">
    <property type="protein sequence ID" value="CAF2146220.1"/>
    <property type="molecule type" value="Genomic_DNA"/>
</dbReference>
<dbReference type="Gene3D" id="1.10.630.10">
    <property type="entry name" value="Cytochrome P450"/>
    <property type="match status" value="1"/>
</dbReference>
<sequence>MNLINGLKAVYYTSLLYLRVLFSLMTPGTAIWNLFQNRKGKINLISRDLICDSETLISLPKCGKPLDGFTNALCPFLPTFLLDNDQYWKQRRDAFSIANSIINQRILENSFEFKLESKKGNILWDIFEIIAKISFQLVFNRMPTEDEFNDIYPGLLDINKIIKRFTSKPDLQARQALYDRTLILIKQNENDFVFHDSKEFYTMNEIHQVSSIAEDFLTTISVQCTDLVCHMLLLYSKYPNDFHDNIENSIHETLRLYPLTDLWTRQPYGKQRGWIASVVQLNRNGWTQPDEFISQRWDTNDHPPLMSWGFDIRRCPAQKLATGVSQLVFENILRGGDFWIRPARNFEHERTFPYGCQVCIGYGEIPSDANSWTFDGKFRMQCRRWLCEKLRMIDQNELN</sequence>
<proteinExistence type="predicted"/>
<evidence type="ECO:0008006" key="5">
    <source>
        <dbReference type="Google" id="ProtNLM"/>
    </source>
</evidence>
<dbReference type="InterPro" id="IPR036396">
    <property type="entry name" value="Cyt_P450_sf"/>
</dbReference>
<dbReference type="GO" id="GO:0020037">
    <property type="term" value="F:heme binding"/>
    <property type="evidence" value="ECO:0007669"/>
    <property type="project" value="InterPro"/>
</dbReference>
<organism evidence="3 4">
    <name type="scientific">Rotaria magnacalcarata</name>
    <dbReference type="NCBI Taxonomy" id="392030"/>
    <lineage>
        <taxon>Eukaryota</taxon>
        <taxon>Metazoa</taxon>
        <taxon>Spiralia</taxon>
        <taxon>Gnathifera</taxon>
        <taxon>Rotifera</taxon>
        <taxon>Eurotatoria</taxon>
        <taxon>Bdelloidea</taxon>
        <taxon>Philodinida</taxon>
        <taxon>Philodinidae</taxon>
        <taxon>Rotaria</taxon>
    </lineage>
</organism>
<dbReference type="Proteomes" id="UP000663856">
    <property type="component" value="Unassembled WGS sequence"/>
</dbReference>
<keyword evidence="1" id="KW-0812">Transmembrane</keyword>
<accession>A0A816XEG2</accession>
<dbReference type="GO" id="GO:0016705">
    <property type="term" value="F:oxidoreductase activity, acting on paired donors, with incorporation or reduction of molecular oxygen"/>
    <property type="evidence" value="ECO:0007669"/>
    <property type="project" value="InterPro"/>
</dbReference>
<dbReference type="AlphaFoldDB" id="A0A816XEG2"/>
<dbReference type="Proteomes" id="UP000663887">
    <property type="component" value="Unassembled WGS sequence"/>
</dbReference>
<comment type="caution">
    <text evidence="3">The sequence shown here is derived from an EMBL/GenBank/DDBJ whole genome shotgun (WGS) entry which is preliminary data.</text>
</comment>
<feature type="transmembrane region" description="Helical" evidence="1">
    <location>
        <begin position="16"/>
        <end position="35"/>
    </location>
</feature>
<evidence type="ECO:0000256" key="1">
    <source>
        <dbReference type="SAM" id="Phobius"/>
    </source>
</evidence>
<gene>
    <name evidence="2" type="ORF">WKI299_LOCUS12522</name>
    <name evidence="3" type="ORF">XDN619_LOCUS27785</name>
</gene>
<reference evidence="3" key="1">
    <citation type="submission" date="2021-02" db="EMBL/GenBank/DDBJ databases">
        <authorList>
            <person name="Nowell W R."/>
        </authorList>
    </citation>
    <scope>NUCLEOTIDE SEQUENCE</scope>
</reference>
<dbReference type="EMBL" id="CAJNRF010004642">
    <property type="protein sequence ID" value="CAF2063011.1"/>
    <property type="molecule type" value="Genomic_DNA"/>
</dbReference>
<dbReference type="GO" id="GO:0005506">
    <property type="term" value="F:iron ion binding"/>
    <property type="evidence" value="ECO:0007669"/>
    <property type="project" value="InterPro"/>
</dbReference>
<dbReference type="SUPFAM" id="SSF48264">
    <property type="entry name" value="Cytochrome P450"/>
    <property type="match status" value="1"/>
</dbReference>
<dbReference type="GO" id="GO:0004497">
    <property type="term" value="F:monooxygenase activity"/>
    <property type="evidence" value="ECO:0007669"/>
    <property type="project" value="InterPro"/>
</dbReference>